<evidence type="ECO:0000256" key="1">
    <source>
        <dbReference type="ARBA" id="ARBA00004236"/>
    </source>
</evidence>
<name>A0AAJ7SX97_PETMA</name>
<accession>A0AAJ7SX97</accession>
<reference evidence="9 10" key="1">
    <citation type="submission" date="2025-04" db="UniProtKB">
        <authorList>
            <consortium name="RefSeq"/>
        </authorList>
    </citation>
    <scope>IDENTIFICATION</scope>
    <source>
        <tissue evidence="9 10">Sperm</tissue>
    </source>
</reference>
<dbReference type="KEGG" id="pmrn:116940945"/>
<feature type="region of interest" description="Disordered" evidence="7">
    <location>
        <begin position="510"/>
        <end position="618"/>
    </location>
</feature>
<feature type="compositionally biased region" description="Polar residues" evidence="7">
    <location>
        <begin position="581"/>
        <end position="591"/>
    </location>
</feature>
<comment type="subcellular location">
    <subcellularLocation>
        <location evidence="1">Cell membrane</location>
    </subcellularLocation>
    <subcellularLocation>
        <location evidence="2">Cytoplasm</location>
        <location evidence="2">Cytosol</location>
    </subcellularLocation>
</comment>
<evidence type="ECO:0000256" key="5">
    <source>
        <dbReference type="ARBA" id="ARBA00023136"/>
    </source>
</evidence>
<feature type="compositionally biased region" description="Low complexity" evidence="7">
    <location>
        <begin position="526"/>
        <end position="535"/>
    </location>
</feature>
<keyword evidence="3" id="KW-1003">Cell membrane</keyword>
<organism evidence="8 9">
    <name type="scientific">Petromyzon marinus</name>
    <name type="common">Sea lamprey</name>
    <dbReference type="NCBI Taxonomy" id="7757"/>
    <lineage>
        <taxon>Eukaryota</taxon>
        <taxon>Metazoa</taxon>
        <taxon>Chordata</taxon>
        <taxon>Craniata</taxon>
        <taxon>Vertebrata</taxon>
        <taxon>Cyclostomata</taxon>
        <taxon>Hyperoartia</taxon>
        <taxon>Petromyzontiformes</taxon>
        <taxon>Petromyzontidae</taxon>
        <taxon>Petromyzon</taxon>
    </lineage>
</organism>
<evidence type="ECO:0000313" key="9">
    <source>
        <dbReference type="RefSeq" id="XP_032807250.1"/>
    </source>
</evidence>
<feature type="region of interest" description="Disordered" evidence="7">
    <location>
        <begin position="402"/>
        <end position="487"/>
    </location>
</feature>
<evidence type="ECO:0000256" key="3">
    <source>
        <dbReference type="ARBA" id="ARBA00022475"/>
    </source>
</evidence>
<dbReference type="GO" id="GO:0005886">
    <property type="term" value="C:plasma membrane"/>
    <property type="evidence" value="ECO:0007669"/>
    <property type="project" value="UniProtKB-SubCell"/>
</dbReference>
<keyword evidence="5" id="KW-0472">Membrane</keyword>
<dbReference type="RefSeq" id="XP_032807253.1">
    <property type="nucleotide sequence ID" value="XM_032951362.1"/>
</dbReference>
<dbReference type="GO" id="GO:0005829">
    <property type="term" value="C:cytosol"/>
    <property type="evidence" value="ECO:0007669"/>
    <property type="project" value="UniProtKB-SubCell"/>
</dbReference>
<dbReference type="PANTHER" id="PTHR31220:SF1">
    <property type="entry name" value="GH21176P"/>
    <property type="match status" value="1"/>
</dbReference>
<evidence type="ECO:0000313" key="10">
    <source>
        <dbReference type="RefSeq" id="XP_032807252.1"/>
    </source>
</evidence>
<dbReference type="GO" id="GO:0072659">
    <property type="term" value="P:protein localization to plasma membrane"/>
    <property type="evidence" value="ECO:0007669"/>
    <property type="project" value="TreeGrafter"/>
</dbReference>
<keyword evidence="4" id="KW-0963">Cytoplasm</keyword>
<dbReference type="PANTHER" id="PTHR31220">
    <property type="entry name" value="HYCCIN RELATED"/>
    <property type="match status" value="1"/>
</dbReference>
<evidence type="ECO:0000256" key="4">
    <source>
        <dbReference type="ARBA" id="ARBA00022490"/>
    </source>
</evidence>
<dbReference type="Pfam" id="PF09790">
    <property type="entry name" value="Hyccin"/>
    <property type="match status" value="1"/>
</dbReference>
<evidence type="ECO:0000313" key="11">
    <source>
        <dbReference type="RefSeq" id="XP_032807253.1"/>
    </source>
</evidence>
<dbReference type="RefSeq" id="XP_032807250.1">
    <property type="nucleotide sequence ID" value="XM_032951359.1"/>
</dbReference>
<dbReference type="RefSeq" id="XP_032807252.1">
    <property type="nucleotide sequence ID" value="XM_032951361.1"/>
</dbReference>
<keyword evidence="8" id="KW-1185">Reference proteome</keyword>
<sequence>MDSLRKKVFTMDRGVVEEWLSEFKALPETSIGSYADKLQQKMTLISALYKVIREAHSELLEPVCHQLFEFARSGEPRLRLFTLQFLPVLVDRYLTGLAAAQGPRPRNNGCAEALLLGLYNLEIVEKDATSKVLAFTIPSLSKSSIYHEPGSMGSVAMMEATLSGRDVVRVAYAGPLPHRDTFSAQNRFEVLTFLLMCYNSVVVQMPSSSYQALCSMCSQVCISGFPRQKRIWKEPRARIALSPEFMVQLLTGIYYTIYNGGWDLGNEALDNVIYRAQLEFYPEPLLVGNAMKNSLRWDAPDSMDPKQQVIQVEVTPTLRRLSRNAVTSASIRRHRWRKDVLEGKVVEETFEISEPDEGFSSGTSSASHSAAIATKLPGPSFYQKGIIRRGVCLIGTCSKEPAGETQPDFGKPLPVHPLSEPGKPSSLRAVLESGNQPPQKEGMADSYKLPTGQRTASESGRAFSLHTSSKPSPPLRSVTEPGGRHSVEMSTPAALLKAGGKEVSWHALNPSSSQSLLPHKDEDPGLASTSTAALSRSFEYVGASGGAGSEPIATVGGGSAAGRKRGDRHSTSSLQEERLASQCTDAESQFLSPSRQHGQQQQQQPHSPSYGVQLVTEV</sequence>
<dbReference type="Proteomes" id="UP001318040">
    <property type="component" value="Chromosome 10"/>
</dbReference>
<evidence type="ECO:0000256" key="7">
    <source>
        <dbReference type="SAM" id="MobiDB-lite"/>
    </source>
</evidence>
<dbReference type="AlphaFoldDB" id="A0AAJ7SX97"/>
<dbReference type="InterPro" id="IPR018619">
    <property type="entry name" value="Hyccin"/>
</dbReference>
<evidence type="ECO:0000256" key="2">
    <source>
        <dbReference type="ARBA" id="ARBA00004514"/>
    </source>
</evidence>
<proteinExistence type="inferred from homology"/>
<dbReference type="GO" id="GO:0046854">
    <property type="term" value="P:phosphatidylinositol phosphate biosynthetic process"/>
    <property type="evidence" value="ECO:0007669"/>
    <property type="project" value="TreeGrafter"/>
</dbReference>
<evidence type="ECO:0000256" key="6">
    <source>
        <dbReference type="ARBA" id="ARBA00034482"/>
    </source>
</evidence>
<gene>
    <name evidence="9 10 11" type="primary">LOC116940945</name>
</gene>
<protein>
    <submittedName>
        <fullName evidence="9 10">Protein FAM126B-like</fullName>
    </submittedName>
</protein>
<evidence type="ECO:0000313" key="8">
    <source>
        <dbReference type="Proteomes" id="UP001318040"/>
    </source>
</evidence>
<feature type="compositionally biased region" description="Low complexity" evidence="7">
    <location>
        <begin position="592"/>
        <end position="609"/>
    </location>
</feature>
<comment type="similarity">
    <text evidence="6">Belongs to the Hyccin family.</text>
</comment>